<feature type="compositionally biased region" description="Basic and acidic residues" evidence="1">
    <location>
        <begin position="271"/>
        <end position="280"/>
    </location>
</feature>
<name>A0A7I7Q9Q6_9MYCO</name>
<keyword evidence="2" id="KW-0812">Transmembrane</keyword>
<feature type="region of interest" description="Disordered" evidence="1">
    <location>
        <begin position="261"/>
        <end position="280"/>
    </location>
</feature>
<evidence type="ECO:0000313" key="4">
    <source>
        <dbReference type="Proteomes" id="UP000467130"/>
    </source>
</evidence>
<sequence length="280" mass="32396">MDSMGWIQGGWHGITEVESSTWLAWAAWAAIALGVIALVFTNHQIGRNRRLASEQTRPHVGMLMEPHAADWHVIELVVRNFDRTAAYDIRFSFTSPPTVAEYENSTDGYAEVVELQLPRELPVLAPGQEWRMVWDSALDRGEIGGGIESRFTGKVIYFDRPEKPRGWRFWERERQPLETNVVLDWDALPPVQRIELMTTHDLAKREKQKLELLRSLLTYFHYASKETRPDVFRTKIERINNAVAETQDRWRARQLDAPTDVGLRWGNSQDDLGKHRGEHV</sequence>
<keyword evidence="2" id="KW-0472">Membrane</keyword>
<dbReference type="AlphaFoldDB" id="A0A7I7Q9Q6"/>
<dbReference type="Proteomes" id="UP000467130">
    <property type="component" value="Chromosome"/>
</dbReference>
<feature type="transmembrane region" description="Helical" evidence="2">
    <location>
        <begin position="20"/>
        <end position="40"/>
    </location>
</feature>
<protein>
    <submittedName>
        <fullName evidence="3">Uncharacterized protein</fullName>
    </submittedName>
</protein>
<evidence type="ECO:0000256" key="2">
    <source>
        <dbReference type="SAM" id="Phobius"/>
    </source>
</evidence>
<dbReference type="KEGG" id="msto:MSTO_30170"/>
<reference evidence="3 4" key="1">
    <citation type="journal article" date="2019" name="Emerg. Microbes Infect.">
        <title>Comprehensive subspecies identification of 175 nontuberculous mycobacteria species based on 7547 genomic profiles.</title>
        <authorList>
            <person name="Matsumoto Y."/>
            <person name="Kinjo T."/>
            <person name="Motooka D."/>
            <person name="Nabeya D."/>
            <person name="Jung N."/>
            <person name="Uechi K."/>
            <person name="Horii T."/>
            <person name="Iida T."/>
            <person name="Fujita J."/>
            <person name="Nakamura S."/>
        </authorList>
    </citation>
    <scope>NUCLEOTIDE SEQUENCE [LARGE SCALE GENOMIC DNA]</scope>
    <source>
        <strain evidence="3 4">JCM 17783</strain>
    </source>
</reference>
<organism evidence="3 4">
    <name type="scientific">Mycobacterium stomatepiae</name>
    <dbReference type="NCBI Taxonomy" id="470076"/>
    <lineage>
        <taxon>Bacteria</taxon>
        <taxon>Bacillati</taxon>
        <taxon>Actinomycetota</taxon>
        <taxon>Actinomycetes</taxon>
        <taxon>Mycobacteriales</taxon>
        <taxon>Mycobacteriaceae</taxon>
        <taxon>Mycobacterium</taxon>
        <taxon>Mycobacterium simiae complex</taxon>
    </lineage>
</organism>
<evidence type="ECO:0000313" key="3">
    <source>
        <dbReference type="EMBL" id="BBY22812.1"/>
    </source>
</evidence>
<gene>
    <name evidence="3" type="ORF">MSTO_30170</name>
</gene>
<proteinExistence type="predicted"/>
<accession>A0A7I7Q9Q6</accession>
<dbReference type="EMBL" id="AP022587">
    <property type="protein sequence ID" value="BBY22812.1"/>
    <property type="molecule type" value="Genomic_DNA"/>
</dbReference>
<evidence type="ECO:0000256" key="1">
    <source>
        <dbReference type="SAM" id="MobiDB-lite"/>
    </source>
</evidence>
<keyword evidence="4" id="KW-1185">Reference proteome</keyword>
<dbReference type="RefSeq" id="WP_179969209.1">
    <property type="nucleotide sequence ID" value="NZ_AP022587.1"/>
</dbReference>
<keyword evidence="2" id="KW-1133">Transmembrane helix</keyword>